<dbReference type="GeneID" id="23567087"/>
<evidence type="ECO:0000256" key="1">
    <source>
        <dbReference type="SAM" id="MobiDB-lite"/>
    </source>
</evidence>
<dbReference type="EMBL" id="CM003140">
    <property type="protein sequence ID" value="KIS72322.1"/>
    <property type="molecule type" value="Genomic_DNA"/>
</dbReference>
<feature type="chain" id="PRO_5002228287" evidence="3">
    <location>
        <begin position="24"/>
        <end position="554"/>
    </location>
</feature>
<keyword evidence="5" id="KW-1185">Reference proteome</keyword>
<keyword evidence="2" id="KW-1133">Transmembrane helix</keyword>
<dbReference type="InParanoid" id="A0A0D1CH73"/>
<name>A0A0D1CH73_MYCMD</name>
<dbReference type="eggNOG" id="ENOG502S607">
    <property type="taxonomic scope" value="Eukaryota"/>
</dbReference>
<accession>A0A0D1CH73</accession>
<dbReference type="AlphaFoldDB" id="A0A0D1CH73"/>
<organism evidence="4 5">
    <name type="scientific">Mycosarcoma maydis</name>
    <name type="common">Corn smut fungus</name>
    <name type="synonym">Ustilago maydis</name>
    <dbReference type="NCBI Taxonomy" id="5270"/>
    <lineage>
        <taxon>Eukaryota</taxon>
        <taxon>Fungi</taxon>
        <taxon>Dikarya</taxon>
        <taxon>Basidiomycota</taxon>
        <taxon>Ustilaginomycotina</taxon>
        <taxon>Ustilaginomycetes</taxon>
        <taxon>Ustilaginales</taxon>
        <taxon>Ustilaginaceae</taxon>
        <taxon>Mycosarcoma</taxon>
    </lineage>
</organism>
<proteinExistence type="predicted"/>
<gene>
    <name evidence="4" type="ORF">UMAG_11173</name>
</gene>
<dbReference type="RefSeq" id="XP_011386725.1">
    <property type="nucleotide sequence ID" value="XM_011388423.1"/>
</dbReference>
<dbReference type="KEGG" id="uma:UMAG_11173"/>
<dbReference type="OrthoDB" id="2556614at2759"/>
<feature type="region of interest" description="Disordered" evidence="1">
    <location>
        <begin position="88"/>
        <end position="229"/>
    </location>
</feature>
<protein>
    <submittedName>
        <fullName evidence="4">Uncharacterized protein</fullName>
    </submittedName>
</protein>
<feature type="region of interest" description="Disordered" evidence="1">
    <location>
        <begin position="525"/>
        <end position="554"/>
    </location>
</feature>
<evidence type="ECO:0000313" key="4">
    <source>
        <dbReference type="EMBL" id="KIS72322.1"/>
    </source>
</evidence>
<evidence type="ECO:0000256" key="3">
    <source>
        <dbReference type="SAM" id="SignalP"/>
    </source>
</evidence>
<evidence type="ECO:0000313" key="5">
    <source>
        <dbReference type="Proteomes" id="UP000000561"/>
    </source>
</evidence>
<feature type="compositionally biased region" description="Low complexity" evidence="1">
    <location>
        <begin position="99"/>
        <end position="229"/>
    </location>
</feature>
<keyword evidence="2" id="KW-0472">Membrane</keyword>
<dbReference type="Proteomes" id="UP000000561">
    <property type="component" value="Chromosome 1"/>
</dbReference>
<keyword evidence="2" id="KW-0812">Transmembrane</keyword>
<keyword evidence="3" id="KW-0732">Signal</keyword>
<feature type="transmembrane region" description="Helical" evidence="2">
    <location>
        <begin position="309"/>
        <end position="330"/>
    </location>
</feature>
<dbReference type="VEuPathDB" id="FungiDB:UMAG_11173"/>
<feature type="signal peptide" evidence="3">
    <location>
        <begin position="1"/>
        <end position="23"/>
    </location>
</feature>
<evidence type="ECO:0000256" key="2">
    <source>
        <dbReference type="SAM" id="Phobius"/>
    </source>
</evidence>
<reference evidence="4 5" key="1">
    <citation type="journal article" date="2006" name="Nature">
        <title>Insights from the genome of the biotrophic fungal plant pathogen Ustilago maydis.</title>
        <authorList>
            <person name="Kamper J."/>
            <person name="Kahmann R."/>
            <person name="Bolker M."/>
            <person name="Ma L.J."/>
            <person name="Brefort T."/>
            <person name="Saville B.J."/>
            <person name="Banuett F."/>
            <person name="Kronstad J.W."/>
            <person name="Gold S.E."/>
            <person name="Muller O."/>
            <person name="Perlin M.H."/>
            <person name="Wosten H.A."/>
            <person name="de Vries R."/>
            <person name="Ruiz-Herrera J."/>
            <person name="Reynaga-Pena C.G."/>
            <person name="Snetselaar K."/>
            <person name="McCann M."/>
            <person name="Perez-Martin J."/>
            <person name="Feldbrugge M."/>
            <person name="Basse C.W."/>
            <person name="Steinberg G."/>
            <person name="Ibeas J.I."/>
            <person name="Holloman W."/>
            <person name="Guzman P."/>
            <person name="Farman M."/>
            <person name="Stajich J.E."/>
            <person name="Sentandreu R."/>
            <person name="Gonzalez-Prieto J.M."/>
            <person name="Kennell J.C."/>
            <person name="Molina L."/>
            <person name="Schirawski J."/>
            <person name="Mendoza-Mendoza A."/>
            <person name="Greilinger D."/>
            <person name="Munch K."/>
            <person name="Rossel N."/>
            <person name="Scherer M."/>
            <person name="Vranes M."/>
            <person name="Ladendorf O."/>
            <person name="Vincon V."/>
            <person name="Fuchs U."/>
            <person name="Sandrock B."/>
            <person name="Meng S."/>
            <person name="Ho E.C."/>
            <person name="Cahill M.J."/>
            <person name="Boyce K.J."/>
            <person name="Klose J."/>
            <person name="Klosterman S.J."/>
            <person name="Deelstra H.J."/>
            <person name="Ortiz-Castellanos L."/>
            <person name="Li W."/>
            <person name="Sanchez-Alonso P."/>
            <person name="Schreier P.H."/>
            <person name="Hauser-Hahn I."/>
            <person name="Vaupel M."/>
            <person name="Koopmann E."/>
            <person name="Friedrich G."/>
            <person name="Voss H."/>
            <person name="Schluter T."/>
            <person name="Margolis J."/>
            <person name="Platt D."/>
            <person name="Swimmer C."/>
            <person name="Gnirke A."/>
            <person name="Chen F."/>
            <person name="Vysotskaia V."/>
            <person name="Mannhaupt G."/>
            <person name="Guldener U."/>
            <person name="Munsterkotter M."/>
            <person name="Haase D."/>
            <person name="Oesterheld M."/>
            <person name="Mewes H.W."/>
            <person name="Mauceli E.W."/>
            <person name="DeCaprio D."/>
            <person name="Wade C.M."/>
            <person name="Butler J."/>
            <person name="Young S."/>
            <person name="Jaffe D.B."/>
            <person name="Calvo S."/>
            <person name="Nusbaum C."/>
            <person name="Galagan J."/>
            <person name="Birren B.W."/>
        </authorList>
    </citation>
    <scope>NUCLEOTIDE SEQUENCE [LARGE SCALE GENOMIC DNA]</scope>
    <source>
        <strain evidence="5">DSM 14603 / FGSC 9021 / UM521</strain>
    </source>
</reference>
<sequence length="554" mass="55779">MVGLKKISSLAAVSAMAITGTAASLQPADVSHAHHLLSHRSLAERHFHRQQNPSMVKVQKRLIHAISDGLGGIIGGLGKDLDRRGLIGDVFGGEDRGGAPPSSSASPPASTSRAPSNNAQPASSNAPAPSRPAASNNSAPAPAPASSRPASNTQGSNNSRPSSASSATTNNNSSNNNNNNNNSNSNSNNPSNNTANQNSNANSNSDNRGSAQQQQAAAAGATGASSNSDRVNSASAAAASASASAAVASAVSAAAASQSINGAAASAAAATLGGSATSATGATGAAAATGVNRANSSGSSSGSDGTTKVVVPIVVIAAAVAVIAIAWTVIRRIRKRKAEHYDPRLQPVEQTYHHRSMVGGPPLAAGGAALAVGGAAYGLSRERSGRDSYDSYRGGRPMSALTEEEADFPGVQPPMEEVASFAAVGSARGTGRLRNYGSARAGQGDEHFAPADRVTDSMYVDDLAGPIAVGGAVTPFSDEHGAYDVNYYDGSTSAGYNNRAARGMDAAGTSAAGRPYSPYADLQRAEAADQDHYDYDRASSSRHDPFADSKRWSG</sequence>